<name>A0ABR8YE90_9MICC</name>
<dbReference type="PANTHER" id="PTHR43708">
    <property type="entry name" value="CONSERVED EXPRESSED OXIDOREDUCTASE (EUROFUNG)"/>
    <property type="match status" value="1"/>
</dbReference>
<sequence>MTGGAAKTAPIRTALFGYGLGGRVFHAPLLGLNPQYSLDVIVTAEAGRAAAAAAAYPDAAVLPSAEAALERAGSLDLAVISTPPGTHAPLARAALDAGLGVVVDKPFAHTPEAASGLIELAAAKELVLSVFQNRRWDGDFLTLQGLLQRGELGTVTRFESRMESWKPVVSKAWKAATGAADGGGILFDLGPHLIDQALELFGPAEPAYAEVAARRGGGGPDDDVFVVLQHAAGVLSHLWMNSLAPQAGDRFRVTGSEASWTKRGTDPQEGQLDAGLRPGSPGYGLEERERWGQLGRDGTTVPVPTEPGRYQDYYARLADTFLHGSPVPVDPADSLRGLEIIRLIHAGL</sequence>
<protein>
    <submittedName>
        <fullName evidence="7">Gfo/Idh/MocA family oxidoreductase</fullName>
    </submittedName>
</protein>
<reference evidence="7 8" key="1">
    <citation type="submission" date="2020-08" db="EMBL/GenBank/DDBJ databases">
        <title>A Genomic Blueprint of the Chicken Gut Microbiome.</title>
        <authorList>
            <person name="Gilroy R."/>
            <person name="Ravi A."/>
            <person name="Getino M."/>
            <person name="Pursley I."/>
            <person name="Horton D.L."/>
            <person name="Alikhan N.-F."/>
            <person name="Baker D."/>
            <person name="Gharbi K."/>
            <person name="Hall N."/>
            <person name="Watson M."/>
            <person name="Adriaenssens E.M."/>
            <person name="Foster-Nyarko E."/>
            <person name="Jarju S."/>
            <person name="Secka A."/>
            <person name="Antonio M."/>
            <person name="Oren A."/>
            <person name="Chaudhuri R."/>
            <person name="La Ragione R.M."/>
            <person name="Hildebrand F."/>
            <person name="Pallen M.J."/>
        </authorList>
    </citation>
    <scope>NUCLEOTIDE SEQUENCE [LARGE SCALE GENOMIC DNA]</scope>
    <source>
        <strain evidence="7 8">Sa2BUA2</strain>
    </source>
</reference>
<evidence type="ECO:0000256" key="2">
    <source>
        <dbReference type="ARBA" id="ARBA00023002"/>
    </source>
</evidence>
<dbReference type="RefSeq" id="WP_191745470.1">
    <property type="nucleotide sequence ID" value="NZ_JACSQC010000001.1"/>
</dbReference>
<keyword evidence="3" id="KW-0520">NAD</keyword>
<dbReference type="InterPro" id="IPR036291">
    <property type="entry name" value="NAD(P)-bd_dom_sf"/>
</dbReference>
<feature type="domain" description="Gfo/Idh/MocA-like oxidoreductase N-terminal" evidence="5">
    <location>
        <begin position="11"/>
        <end position="130"/>
    </location>
</feature>
<keyword evidence="8" id="KW-1185">Reference proteome</keyword>
<evidence type="ECO:0000259" key="6">
    <source>
        <dbReference type="Pfam" id="PF22725"/>
    </source>
</evidence>
<accession>A0ABR8YE90</accession>
<evidence type="ECO:0000256" key="1">
    <source>
        <dbReference type="ARBA" id="ARBA00010928"/>
    </source>
</evidence>
<dbReference type="InterPro" id="IPR051317">
    <property type="entry name" value="Gfo/Idh/MocA_oxidoreduct"/>
</dbReference>
<dbReference type="SUPFAM" id="SSF51735">
    <property type="entry name" value="NAD(P)-binding Rossmann-fold domains"/>
    <property type="match status" value="1"/>
</dbReference>
<dbReference type="InterPro" id="IPR000683">
    <property type="entry name" value="Gfo/Idh/MocA-like_OxRdtase_N"/>
</dbReference>
<evidence type="ECO:0000313" key="8">
    <source>
        <dbReference type="Proteomes" id="UP000652763"/>
    </source>
</evidence>
<evidence type="ECO:0000259" key="5">
    <source>
        <dbReference type="Pfam" id="PF01408"/>
    </source>
</evidence>
<dbReference type="Pfam" id="PF01408">
    <property type="entry name" value="GFO_IDH_MocA"/>
    <property type="match status" value="1"/>
</dbReference>
<dbReference type="Proteomes" id="UP000652763">
    <property type="component" value="Unassembled WGS sequence"/>
</dbReference>
<feature type="domain" description="GFO/IDH/MocA-like oxidoreductase" evidence="6">
    <location>
        <begin position="140"/>
        <end position="259"/>
    </location>
</feature>
<evidence type="ECO:0000256" key="4">
    <source>
        <dbReference type="SAM" id="MobiDB-lite"/>
    </source>
</evidence>
<organism evidence="7 8">
    <name type="scientific">Arthrobacter pullicola</name>
    <dbReference type="NCBI Taxonomy" id="2762224"/>
    <lineage>
        <taxon>Bacteria</taxon>
        <taxon>Bacillati</taxon>
        <taxon>Actinomycetota</taxon>
        <taxon>Actinomycetes</taxon>
        <taxon>Micrococcales</taxon>
        <taxon>Micrococcaceae</taxon>
        <taxon>Arthrobacter</taxon>
    </lineage>
</organism>
<evidence type="ECO:0000256" key="3">
    <source>
        <dbReference type="ARBA" id="ARBA00023027"/>
    </source>
</evidence>
<feature type="region of interest" description="Disordered" evidence="4">
    <location>
        <begin position="256"/>
        <end position="285"/>
    </location>
</feature>
<dbReference type="Gene3D" id="3.30.360.10">
    <property type="entry name" value="Dihydrodipicolinate Reductase, domain 2"/>
    <property type="match status" value="1"/>
</dbReference>
<dbReference type="Gene3D" id="3.40.50.720">
    <property type="entry name" value="NAD(P)-binding Rossmann-like Domain"/>
    <property type="match status" value="1"/>
</dbReference>
<dbReference type="PANTHER" id="PTHR43708:SF5">
    <property type="entry name" value="CONSERVED EXPRESSED OXIDOREDUCTASE (EUROFUNG)-RELATED"/>
    <property type="match status" value="1"/>
</dbReference>
<keyword evidence="2" id="KW-0560">Oxidoreductase</keyword>
<evidence type="ECO:0000313" key="7">
    <source>
        <dbReference type="EMBL" id="MBD8042541.1"/>
    </source>
</evidence>
<dbReference type="InterPro" id="IPR055170">
    <property type="entry name" value="GFO_IDH_MocA-like_dom"/>
</dbReference>
<dbReference type="EMBL" id="JACSQC010000001">
    <property type="protein sequence ID" value="MBD8042541.1"/>
    <property type="molecule type" value="Genomic_DNA"/>
</dbReference>
<comment type="caution">
    <text evidence="7">The sequence shown here is derived from an EMBL/GenBank/DDBJ whole genome shotgun (WGS) entry which is preliminary data.</text>
</comment>
<dbReference type="SUPFAM" id="SSF55347">
    <property type="entry name" value="Glyceraldehyde-3-phosphate dehydrogenase-like, C-terminal domain"/>
    <property type="match status" value="1"/>
</dbReference>
<dbReference type="Pfam" id="PF22725">
    <property type="entry name" value="GFO_IDH_MocA_C3"/>
    <property type="match status" value="1"/>
</dbReference>
<proteinExistence type="inferred from homology"/>
<gene>
    <name evidence="7" type="ORF">H9638_01825</name>
</gene>
<comment type="similarity">
    <text evidence="1">Belongs to the Gfo/Idh/MocA family.</text>
</comment>